<evidence type="ECO:0000313" key="1">
    <source>
        <dbReference type="EMBL" id="QCY48486.1"/>
    </source>
</evidence>
<protein>
    <submittedName>
        <fullName evidence="1">ArsR family transcriptional regulator</fullName>
    </submittedName>
</protein>
<dbReference type="EMBL" id="CP034412">
    <property type="protein sequence ID" value="QCY48486.1"/>
    <property type="molecule type" value="Genomic_DNA"/>
</dbReference>
<proteinExistence type="predicted"/>
<dbReference type="KEGG" id="gcr:GcLGCM259_2779"/>
<accession>A0A5B7WWQ4</accession>
<keyword evidence="2" id="KW-1185">Reference proteome</keyword>
<dbReference type="Proteomes" id="UP000307000">
    <property type="component" value="Chromosome"/>
</dbReference>
<organism evidence="1 2">
    <name type="scientific">Glutamicibacter creatinolyticus</name>
    <dbReference type="NCBI Taxonomy" id="162496"/>
    <lineage>
        <taxon>Bacteria</taxon>
        <taxon>Bacillati</taxon>
        <taxon>Actinomycetota</taxon>
        <taxon>Actinomycetes</taxon>
        <taxon>Micrococcales</taxon>
        <taxon>Micrococcaceae</taxon>
        <taxon>Glutamicibacter</taxon>
    </lineage>
</organism>
<dbReference type="AlphaFoldDB" id="A0A5B7WWQ4"/>
<dbReference type="SUPFAM" id="SSF55781">
    <property type="entry name" value="GAF domain-like"/>
    <property type="match status" value="1"/>
</dbReference>
<evidence type="ECO:0000313" key="2">
    <source>
        <dbReference type="Proteomes" id="UP000307000"/>
    </source>
</evidence>
<gene>
    <name evidence="1" type="ORF">GcLGCM259_2779</name>
</gene>
<sequence length="60" mass="6524">MLNIWDGGESVSVEQIPSKRNVKHTSVMGSRYATGLSATVQMFLAHQPAETHQLRGNVTG</sequence>
<dbReference type="Gene3D" id="3.30.450.40">
    <property type="match status" value="1"/>
</dbReference>
<reference evidence="1 2" key="1">
    <citation type="submission" date="2018-12" db="EMBL/GenBank/DDBJ databases">
        <title>Complete Genome Sequence of Glutamicibacter creatinolyticus strain LGCM259,isolated from an abscess of a 12-year-old mare in Italy.</title>
        <authorList>
            <person name="Santos R.G."/>
            <person name="Silva A.L."/>
            <person name="Seyffert N."/>
            <person name="Castro T.L.P."/>
            <person name="Attili A.R."/>
            <person name="Rifici C."/>
            <person name="Mazzullo G."/>
            <person name="Brenig B."/>
            <person name="Venanzi F."/>
            <person name="Azevedo V."/>
        </authorList>
    </citation>
    <scope>NUCLEOTIDE SEQUENCE [LARGE SCALE GENOMIC DNA]</scope>
    <source>
        <strain evidence="1 2">LGCM 259</strain>
    </source>
</reference>
<name>A0A5B7WWQ4_9MICC</name>
<dbReference type="InterPro" id="IPR029016">
    <property type="entry name" value="GAF-like_dom_sf"/>
</dbReference>